<gene>
    <name evidence="1" type="ORF">LCGC14_0702010</name>
</gene>
<organism evidence="1">
    <name type="scientific">marine sediment metagenome</name>
    <dbReference type="NCBI Taxonomy" id="412755"/>
    <lineage>
        <taxon>unclassified sequences</taxon>
        <taxon>metagenomes</taxon>
        <taxon>ecological metagenomes</taxon>
    </lineage>
</organism>
<accession>A0A0F9QM79</accession>
<sequence length="219" mass="25726">MTFYNKRAWNKLAAPALMQLPPDVLRLVWQVMQDSRGLQQNPDLSMPWPQGSSLRERFDDIPTEDLARASRIVWAAGHWHPGTNDWFRPLLRTGTYWKFASYADEVLRARCEVNHKRIDKNSVDFEIHEGFIRACISFDRTWVYNEVSLATPGNLHKLKELAPKPYRHTDEDYWEVINSSFDLMKGLRPTDNPIAKFFDLTEFYDLDLKRTLQSVGRRP</sequence>
<comment type="caution">
    <text evidence="1">The sequence shown here is derived from an EMBL/GenBank/DDBJ whole genome shotgun (WGS) entry which is preliminary data.</text>
</comment>
<reference evidence="1" key="1">
    <citation type="journal article" date="2015" name="Nature">
        <title>Complex archaea that bridge the gap between prokaryotes and eukaryotes.</title>
        <authorList>
            <person name="Spang A."/>
            <person name="Saw J.H."/>
            <person name="Jorgensen S.L."/>
            <person name="Zaremba-Niedzwiedzka K."/>
            <person name="Martijn J."/>
            <person name="Lind A.E."/>
            <person name="van Eijk R."/>
            <person name="Schleper C."/>
            <person name="Guy L."/>
            <person name="Ettema T.J."/>
        </authorList>
    </citation>
    <scope>NUCLEOTIDE SEQUENCE</scope>
</reference>
<protein>
    <submittedName>
        <fullName evidence="1">Uncharacterized protein</fullName>
    </submittedName>
</protein>
<name>A0A0F9QM79_9ZZZZ</name>
<evidence type="ECO:0000313" key="1">
    <source>
        <dbReference type="EMBL" id="KKN43554.1"/>
    </source>
</evidence>
<proteinExistence type="predicted"/>
<dbReference type="EMBL" id="LAZR01001504">
    <property type="protein sequence ID" value="KKN43554.1"/>
    <property type="molecule type" value="Genomic_DNA"/>
</dbReference>
<dbReference type="AlphaFoldDB" id="A0A0F9QM79"/>